<dbReference type="Pfam" id="PF07729">
    <property type="entry name" value="FCD"/>
    <property type="match status" value="1"/>
</dbReference>
<dbReference type="PROSITE" id="PS50949">
    <property type="entry name" value="HTH_GNTR"/>
    <property type="match status" value="1"/>
</dbReference>
<dbReference type="SUPFAM" id="SSF46785">
    <property type="entry name" value="Winged helix' DNA-binding domain"/>
    <property type="match status" value="1"/>
</dbReference>
<dbReference type="PRINTS" id="PR00035">
    <property type="entry name" value="HTHGNTR"/>
</dbReference>
<dbReference type="EMBL" id="JABWGO010000014">
    <property type="protein sequence ID" value="NUW46103.1"/>
    <property type="molecule type" value="Genomic_DNA"/>
</dbReference>
<dbReference type="InterPro" id="IPR000524">
    <property type="entry name" value="Tscrpt_reg_HTH_GntR"/>
</dbReference>
<dbReference type="InterPro" id="IPR011711">
    <property type="entry name" value="GntR_C"/>
</dbReference>
<dbReference type="InterPro" id="IPR036388">
    <property type="entry name" value="WH-like_DNA-bd_sf"/>
</dbReference>
<feature type="domain" description="HTH gntR-type" evidence="5">
    <location>
        <begin position="21"/>
        <end position="89"/>
    </location>
</feature>
<gene>
    <name evidence="6" type="ORF">HT134_39215</name>
</gene>
<dbReference type="Gene3D" id="1.20.120.530">
    <property type="entry name" value="GntR ligand-binding domain-like"/>
    <property type="match status" value="1"/>
</dbReference>
<feature type="region of interest" description="Disordered" evidence="4">
    <location>
        <begin position="1"/>
        <end position="21"/>
    </location>
</feature>
<keyword evidence="3" id="KW-0804">Transcription</keyword>
<keyword evidence="7" id="KW-1185">Reference proteome</keyword>
<evidence type="ECO:0000256" key="2">
    <source>
        <dbReference type="ARBA" id="ARBA00023125"/>
    </source>
</evidence>
<evidence type="ECO:0000256" key="3">
    <source>
        <dbReference type="ARBA" id="ARBA00023163"/>
    </source>
</evidence>
<dbReference type="SMART" id="SM00345">
    <property type="entry name" value="HTH_GNTR"/>
    <property type="match status" value="1"/>
</dbReference>
<accession>A0A7Y6IYC4</accession>
<keyword evidence="2" id="KW-0238">DNA-binding</keyword>
<dbReference type="GO" id="GO:0003700">
    <property type="term" value="F:DNA-binding transcription factor activity"/>
    <property type="evidence" value="ECO:0007669"/>
    <property type="project" value="InterPro"/>
</dbReference>
<evidence type="ECO:0000313" key="6">
    <source>
        <dbReference type="EMBL" id="NUW46103.1"/>
    </source>
</evidence>
<dbReference type="AlphaFoldDB" id="A0A7Y6IYC4"/>
<dbReference type="InterPro" id="IPR008920">
    <property type="entry name" value="TF_FadR/GntR_C"/>
</dbReference>
<dbReference type="SUPFAM" id="SSF48008">
    <property type="entry name" value="GntR ligand-binding domain-like"/>
    <property type="match status" value="1"/>
</dbReference>
<evidence type="ECO:0000256" key="4">
    <source>
        <dbReference type="SAM" id="MobiDB-lite"/>
    </source>
</evidence>
<dbReference type="PANTHER" id="PTHR43537:SF5">
    <property type="entry name" value="UXU OPERON TRANSCRIPTIONAL REGULATOR"/>
    <property type="match status" value="1"/>
</dbReference>
<evidence type="ECO:0000256" key="1">
    <source>
        <dbReference type="ARBA" id="ARBA00023015"/>
    </source>
</evidence>
<evidence type="ECO:0000313" key="7">
    <source>
        <dbReference type="Proteomes" id="UP000546126"/>
    </source>
</evidence>
<protein>
    <submittedName>
        <fullName evidence="6">FadR family transcriptional regulator</fullName>
    </submittedName>
</protein>
<dbReference type="Pfam" id="PF00392">
    <property type="entry name" value="GntR"/>
    <property type="match status" value="1"/>
</dbReference>
<keyword evidence="1" id="KW-0805">Transcription regulation</keyword>
<feature type="compositionally biased region" description="Basic and acidic residues" evidence="4">
    <location>
        <begin position="1"/>
        <end position="15"/>
    </location>
</feature>
<dbReference type="Gene3D" id="1.10.10.10">
    <property type="entry name" value="Winged helix-like DNA-binding domain superfamily/Winged helix DNA-binding domain"/>
    <property type="match status" value="1"/>
</dbReference>
<proteinExistence type="predicted"/>
<dbReference type="GO" id="GO:0003677">
    <property type="term" value="F:DNA binding"/>
    <property type="evidence" value="ECO:0007669"/>
    <property type="project" value="UniProtKB-KW"/>
</dbReference>
<evidence type="ECO:0000259" key="5">
    <source>
        <dbReference type="PROSITE" id="PS50949"/>
    </source>
</evidence>
<reference evidence="6 7" key="1">
    <citation type="submission" date="2020-06" db="EMBL/GenBank/DDBJ databases">
        <authorList>
            <person name="Chanama M."/>
        </authorList>
    </citation>
    <scope>NUCLEOTIDE SEQUENCE [LARGE SCALE GENOMIC DNA]</scope>
    <source>
        <strain evidence="6 7">TBRC6557</strain>
    </source>
</reference>
<dbReference type="InterPro" id="IPR036390">
    <property type="entry name" value="WH_DNA-bd_sf"/>
</dbReference>
<dbReference type="PANTHER" id="PTHR43537">
    <property type="entry name" value="TRANSCRIPTIONAL REGULATOR, GNTR FAMILY"/>
    <property type="match status" value="1"/>
</dbReference>
<dbReference type="Proteomes" id="UP000546126">
    <property type="component" value="Unassembled WGS sequence"/>
</dbReference>
<sequence length="258" mass="28214">MSQPERGSRVPREQGDVGGYRPGYEIAAERILEYIVRERLEPGDRLPTEKDLAEAVQMSRTIVREAVKILSALGRVSVQKGRGIYISEPEGALWEKSFSSFLPADLRQVDEMFEFRRTIETATARLASQRANPAQVKALREAAQQSADAAESDDLDAFVHADETFHKAIAAAAGNVFLAETVVSVQRLQRQVSVIGLAGVAGGSLRVAAEQHLAISAAIAAGDESRAVECICEHIDTTLQQFQREIRHRLFPTDGSTS</sequence>
<dbReference type="CDD" id="cd07377">
    <property type="entry name" value="WHTH_GntR"/>
    <property type="match status" value="1"/>
</dbReference>
<comment type="caution">
    <text evidence="6">The sequence shown here is derived from an EMBL/GenBank/DDBJ whole genome shotgun (WGS) entry which is preliminary data.</text>
</comment>
<dbReference type="SMART" id="SM00895">
    <property type="entry name" value="FCD"/>
    <property type="match status" value="1"/>
</dbReference>
<organism evidence="6 7">
    <name type="scientific">Nonomuraea rhodomycinica</name>
    <dbReference type="NCBI Taxonomy" id="1712872"/>
    <lineage>
        <taxon>Bacteria</taxon>
        <taxon>Bacillati</taxon>
        <taxon>Actinomycetota</taxon>
        <taxon>Actinomycetes</taxon>
        <taxon>Streptosporangiales</taxon>
        <taxon>Streptosporangiaceae</taxon>
        <taxon>Nonomuraea</taxon>
    </lineage>
</organism>
<name>A0A7Y6IYC4_9ACTN</name>